<dbReference type="InterPro" id="IPR036236">
    <property type="entry name" value="Znf_C2H2_sf"/>
</dbReference>
<feature type="region of interest" description="Disordered" evidence="4">
    <location>
        <begin position="88"/>
        <end position="131"/>
    </location>
</feature>
<feature type="region of interest" description="Disordered" evidence="4">
    <location>
        <begin position="268"/>
        <end position="444"/>
    </location>
</feature>
<evidence type="ECO:0000256" key="3">
    <source>
        <dbReference type="ARBA" id="ARBA00022833"/>
    </source>
</evidence>
<dbReference type="InterPro" id="IPR022755">
    <property type="entry name" value="Znf_C2H2_jaz"/>
</dbReference>
<feature type="region of interest" description="Disordered" evidence="4">
    <location>
        <begin position="999"/>
        <end position="1020"/>
    </location>
</feature>
<proteinExistence type="predicted"/>
<dbReference type="PANTHER" id="PTHR48125">
    <property type="entry name" value="LP07818P1"/>
    <property type="match status" value="1"/>
</dbReference>
<keyword evidence="6" id="KW-1185">Reference proteome</keyword>
<feature type="region of interest" description="Disordered" evidence="4">
    <location>
        <begin position="1257"/>
        <end position="1297"/>
    </location>
</feature>
<dbReference type="PANTHER" id="PTHR48125:SF10">
    <property type="entry name" value="OS12G0136300 PROTEIN"/>
    <property type="match status" value="1"/>
</dbReference>
<evidence type="ECO:0000256" key="2">
    <source>
        <dbReference type="ARBA" id="ARBA00022771"/>
    </source>
</evidence>
<sequence>ETNALKQTQQLRVLRSSLVEDEDSWIIVNVAYDLALAQQRAQHHQSLHLLDEVDVRSILSSGRKSKPELVSMFTPLGARRPAPKFNFMPKQTDHSAAESAAIESAADAAAASDDEAPPAFGILSDDEEPEDLVESNIFTERDLRRSATMASSAAEPGAAGGLSRLHAEAAEQTILSTAFETPTTYNPLQKRQIKINLGTVPAATAAPPPPPRRHRAKPPGASVGRCCLILRTWLLAKATCSVLPLRLLLLLLLGLELRRLRQLLRPSASSATGRPRTPPTPPLPPSSSAAGKFLFDFSKPPPGFEQSQSSLISMPNLMRPPPPLSAAAAAPGQPPSLPPPPAVSTLAQPPRGPLLGDRPVSEQTRRSLPLPSQLSSLPRPPTPPPPATPGSMLNEQQQPPQPPPPPPPASMPTGGQRRVLLDEPPPPSLETAAADRDQQTDEDAEVKQAELFLEQLASWLANIKSYESDMNEYFQSCAQQMHEHYASSQQTEDSKKIHETEYRKLYDEYEKFAAYMRQMSQHYEDTKADLEKRRAKAVERRDKRLAEQRALKEKQLAAHAEPPPTRSLTNNAEQLLSDSLLVEAYSTTSTAALTTTNSTTASMTTASALGAAAAAAVSALSRMDLSDPDSWNKFAATLPANSDTASYYKLYSNQMVANFQRMLVGVPAAEAERLSVSFAATLQSEAPGGGAGGGADSGGESDSGIAGGLTLQGLSRNQRKKLRKRAKALQDAKAAKRQHRKLLLAAPASGPTEKGGATDSTGGTGDNADEDADAKPTPPPGYMDPAGDPRLVMQDYFERFANGEWNYATWNQYITVMQRHNPAWYEVFIAQSKQHGINWDDMYRYYTGGKAADHLADLTGGRLTSASGAGDGPPSILELAAQPAPPPPPERLFDDDNNEKVDLGIGDEADLASAQAKHQMWVDAQVGAIKRSGLGGIFECLLCNVKCNSQKSLDFHVNGDKHKKLIEERVKELEAEQAKKAEAEAAQKAEAEAKLKAEQAAAAAKQQQQKQKSSGGRGAKPTLRAQTLLNSCLEPLLGLQYVTEYQRINPMLECRCYCELCNLNFPVAELINHATGIRHRRLFFSLEDWEGRKKMNLKVEVETTDESGSQGQLQSKSAAAASPAAPVVKYTLKSSKRPRNAAAKQNRGRGGVDLEEGDFRASEQPRSIIMSNSNVFEQYQKYFDSYRPPPPPPPQRYDDYDSEPDYGYYGRGGRPSLMNRSWPRRQPPPPPPPSSQYHQPDDYSRYYYYNRYRDCPEEPMQEMPPPQPQQQQQLPPAAPNVYRPDGRVNPSPADVEKSKPTFCYPNSVDGYRVAMPTSSCHSVSSMWRGINSTLCFTATSAARVSVWRRCLATTATTATVHSTAGVPVGTSGASFSWRMAVLEPHTRCPLPGGVGIGHEDFDHQLLAERKRAAAAATAPPPFVLPPSALPAVSVLPPCLDSERSKTVQEAFNLVEETFPVGSYPRAAAGVEFSLAACPQVLKKHLTALFPRRSLDSLTVITVAHRGRDAAQPPSQLHQSLLDSLVMTASEICQALRQEGFWSDFIDPANGRPFLTADAASTSSSNDQAQQANSGIDFEITDLGFCKLVLHRQSQQIRLYQSDQASIGSQVFTDAPPDHPLLLNLIKPQQGRADRVWNWNFLLESCRWSGPTALQLKQHLPSLTSSSKSSPLMLMLLRRFRRRSSLAWRLLLLAVSPAVHVDDGEFQQRSKDEAEADGHPDVNGFDLFLWMPWILNCGIMRSWGHSTGSLGGCSHLKITVS</sequence>
<evidence type="ECO:0000259" key="5">
    <source>
        <dbReference type="SMART" id="SM00451"/>
    </source>
</evidence>
<keyword evidence="2" id="KW-0863">Zinc-finger</keyword>
<dbReference type="WBParaSite" id="maker-uti_cns_0008927-snap-gene-0.3-mRNA-1">
    <property type="protein sequence ID" value="maker-uti_cns_0008927-snap-gene-0.3-mRNA-1"/>
    <property type="gene ID" value="maker-uti_cns_0008927-snap-gene-0.3"/>
</dbReference>
<feature type="compositionally biased region" description="Pro residues" evidence="4">
    <location>
        <begin position="378"/>
        <end position="388"/>
    </location>
</feature>
<protein>
    <submittedName>
        <fullName evidence="7">U1-type domain-containing protein</fullName>
    </submittedName>
</protein>
<dbReference type="InterPro" id="IPR019362">
    <property type="entry name" value="MMADHC"/>
</dbReference>
<organism evidence="6 7">
    <name type="scientific">Macrostomum lignano</name>
    <dbReference type="NCBI Taxonomy" id="282301"/>
    <lineage>
        <taxon>Eukaryota</taxon>
        <taxon>Metazoa</taxon>
        <taxon>Spiralia</taxon>
        <taxon>Lophotrochozoa</taxon>
        <taxon>Platyhelminthes</taxon>
        <taxon>Rhabditophora</taxon>
        <taxon>Macrostomorpha</taxon>
        <taxon>Macrostomida</taxon>
        <taxon>Macrostomidae</taxon>
        <taxon>Macrostomum</taxon>
    </lineage>
</organism>
<accession>A0A1I8I0L0</accession>
<feature type="compositionally biased region" description="Pro residues" evidence="4">
    <location>
        <begin position="399"/>
        <end position="410"/>
    </location>
</feature>
<dbReference type="SMART" id="SM00451">
    <property type="entry name" value="ZnF_U1"/>
    <property type="match status" value="1"/>
</dbReference>
<feature type="domain" description="U1-type" evidence="5">
    <location>
        <begin position="935"/>
        <end position="969"/>
    </location>
</feature>
<feature type="compositionally biased region" description="Gly residues" evidence="4">
    <location>
        <begin position="687"/>
        <end position="697"/>
    </location>
</feature>
<feature type="compositionally biased region" description="Pro residues" evidence="4">
    <location>
        <begin position="276"/>
        <end position="285"/>
    </location>
</feature>
<evidence type="ECO:0000256" key="1">
    <source>
        <dbReference type="ARBA" id="ARBA00022723"/>
    </source>
</evidence>
<dbReference type="GO" id="GO:0003676">
    <property type="term" value="F:nucleic acid binding"/>
    <property type="evidence" value="ECO:0007669"/>
    <property type="project" value="InterPro"/>
</dbReference>
<evidence type="ECO:0000256" key="4">
    <source>
        <dbReference type="SAM" id="MobiDB-lite"/>
    </source>
</evidence>
<reference evidence="7" key="1">
    <citation type="submission" date="2016-11" db="UniProtKB">
        <authorList>
            <consortium name="WormBaseParasite"/>
        </authorList>
    </citation>
    <scope>IDENTIFICATION</scope>
</reference>
<evidence type="ECO:0000313" key="7">
    <source>
        <dbReference type="WBParaSite" id="maker-uti_cns_0008927-snap-gene-0.3-mRNA-1"/>
    </source>
</evidence>
<feature type="region of interest" description="Disordered" evidence="4">
    <location>
        <begin position="864"/>
        <end position="889"/>
    </location>
</feature>
<dbReference type="Gene3D" id="3.30.160.60">
    <property type="entry name" value="Classic Zinc Finger"/>
    <property type="match status" value="1"/>
</dbReference>
<feature type="compositionally biased region" description="Pro residues" evidence="4">
    <location>
        <begin position="1225"/>
        <end position="1234"/>
    </location>
</feature>
<feature type="region of interest" description="Disordered" evidence="4">
    <location>
        <begin position="1131"/>
        <end position="1171"/>
    </location>
</feature>
<dbReference type="Pfam" id="PF12171">
    <property type="entry name" value="zf-C2H2_jaz"/>
    <property type="match status" value="1"/>
</dbReference>
<feature type="compositionally biased region" description="Pro residues" evidence="4">
    <location>
        <begin position="332"/>
        <end position="342"/>
    </location>
</feature>
<dbReference type="GO" id="GO:0009235">
    <property type="term" value="P:cobalamin metabolic process"/>
    <property type="evidence" value="ECO:0007669"/>
    <property type="project" value="InterPro"/>
</dbReference>
<dbReference type="Proteomes" id="UP000095280">
    <property type="component" value="Unplaced"/>
</dbReference>
<dbReference type="GO" id="GO:0008270">
    <property type="term" value="F:zinc ion binding"/>
    <property type="evidence" value="ECO:0007669"/>
    <property type="project" value="UniProtKB-KW"/>
</dbReference>
<feature type="region of interest" description="Disordered" evidence="4">
    <location>
        <begin position="684"/>
        <end position="789"/>
    </location>
</feature>
<feature type="compositionally biased region" description="Basic residues" evidence="4">
    <location>
        <begin position="717"/>
        <end position="727"/>
    </location>
</feature>
<feature type="region of interest" description="Disordered" evidence="4">
    <location>
        <begin position="201"/>
        <end position="220"/>
    </location>
</feature>
<name>A0A1I8I0L0_9PLAT</name>
<dbReference type="Pfam" id="PF10229">
    <property type="entry name" value="MMADHC"/>
    <property type="match status" value="1"/>
</dbReference>
<keyword evidence="1" id="KW-0479">Metal-binding</keyword>
<keyword evidence="3" id="KW-0862">Zinc</keyword>
<evidence type="ECO:0000313" key="6">
    <source>
        <dbReference type="Proteomes" id="UP000095280"/>
    </source>
</evidence>
<feature type="compositionally biased region" description="Low complexity" evidence="4">
    <location>
        <begin position="999"/>
        <end position="1012"/>
    </location>
</feature>
<dbReference type="InterPro" id="IPR003604">
    <property type="entry name" value="Matrin/U1-like-C_Znf_C2H2"/>
</dbReference>
<feature type="region of interest" description="Disordered" evidence="4">
    <location>
        <begin position="1183"/>
        <end position="1241"/>
    </location>
</feature>
<feature type="compositionally biased region" description="Low complexity" evidence="4">
    <location>
        <begin position="366"/>
        <end position="377"/>
    </location>
</feature>
<feature type="compositionally biased region" description="Low complexity" evidence="4">
    <location>
        <begin position="97"/>
        <end position="111"/>
    </location>
</feature>
<dbReference type="SUPFAM" id="SSF57667">
    <property type="entry name" value="beta-beta-alpha zinc fingers"/>
    <property type="match status" value="1"/>
</dbReference>